<gene>
    <name evidence="1" type="ORF">BACERE00191_02089</name>
</gene>
<protein>
    <submittedName>
        <fullName evidence="1">Uncharacterized protein</fullName>
    </submittedName>
</protein>
<dbReference type="Proteomes" id="UP000194499">
    <property type="component" value="Unassembled WGS sequence"/>
</dbReference>
<evidence type="ECO:0000313" key="1">
    <source>
        <dbReference type="EMBL" id="SMD95442.1"/>
    </source>
</evidence>
<proteinExistence type="predicted"/>
<organism evidence="1 2">
    <name type="scientific">Bacillus pacificus</name>
    <dbReference type="NCBI Taxonomy" id="2026187"/>
    <lineage>
        <taxon>Bacteria</taxon>
        <taxon>Bacillati</taxon>
        <taxon>Bacillota</taxon>
        <taxon>Bacilli</taxon>
        <taxon>Bacillales</taxon>
        <taxon>Bacillaceae</taxon>
        <taxon>Bacillus</taxon>
        <taxon>Bacillus cereus group</taxon>
    </lineage>
</organism>
<accession>A0A1Y5ZF12</accession>
<dbReference type="EMBL" id="FWZB01000036">
    <property type="protein sequence ID" value="SMD95442.1"/>
    <property type="molecule type" value="Genomic_DNA"/>
</dbReference>
<reference evidence="2" key="1">
    <citation type="submission" date="2017-04" db="EMBL/GenBank/DDBJ databases">
        <authorList>
            <person name="Criscuolo A."/>
        </authorList>
    </citation>
    <scope>NUCLEOTIDE SEQUENCE [LARGE SCALE GENOMIC DNA]</scope>
</reference>
<sequence>MLTKVLKSNNETDRKFQSILNELIPKANEFYTLSGHPAFANDYKMVVPFNLVNFKNAALVGTAFDYLARLMIARIVKSNQKEFLNNLKATDGYEVMERFYKEDALIPLDKLQIVYEKGMSLFELYIAGEEDINKMIPVACFFAKLENVYRSGRKLANEEKKRFFSKQPEDVIRELADMCSVFQDKFLIPKVISSESEVIYNPNCGVASLMVNGADADIIIDGVLYDFKTTKKSGYAWDEVAQLIGYYCLNNISSRFAEIGMPFPYKDLNIKKVAFYKARYGEVEYYDISQVEREKVEKITEDLIWHFKDNPSLKMKMNIDFFWNFEDYSMYI</sequence>
<dbReference type="AlphaFoldDB" id="A0A1Y5ZF12"/>
<evidence type="ECO:0000313" key="2">
    <source>
        <dbReference type="Proteomes" id="UP000194499"/>
    </source>
</evidence>
<name>A0A1Y5ZF12_9BACI</name>
<dbReference type="RefSeq" id="WP_088106409.1">
    <property type="nucleotide sequence ID" value="NZ_CP093424.1"/>
</dbReference>